<dbReference type="Gene3D" id="3.40.140.10">
    <property type="entry name" value="Cytidine Deaminase, domain 2"/>
    <property type="match status" value="1"/>
</dbReference>
<dbReference type="OrthoDB" id="3180714at2759"/>
<evidence type="ECO:0000313" key="5">
    <source>
        <dbReference type="Proteomes" id="UP000186594"/>
    </source>
</evidence>
<gene>
    <name evidence="4" type="ORF">NEOLI_003686</name>
</gene>
<feature type="domain" description="CMP/dCMP-type deaminase" evidence="3">
    <location>
        <begin position="116"/>
        <end position="250"/>
    </location>
</feature>
<dbReference type="GO" id="GO:0052717">
    <property type="term" value="F:tRNA-specific adenosine-34 deaminase activity"/>
    <property type="evidence" value="ECO:0007669"/>
    <property type="project" value="TreeGrafter"/>
</dbReference>
<reference evidence="4 5" key="1">
    <citation type="submission" date="2016-04" db="EMBL/GenBank/DDBJ databases">
        <title>Evolutionary innovation and constraint leading to complex multicellularity in the Ascomycota.</title>
        <authorList>
            <person name="Cisse O."/>
            <person name="Nguyen A."/>
            <person name="Hewitt D.A."/>
            <person name="Jedd G."/>
            <person name="Stajich J.E."/>
        </authorList>
    </citation>
    <scope>NUCLEOTIDE SEQUENCE [LARGE SCALE GENOMIC DNA]</scope>
    <source>
        <strain evidence="4 5">DAH-3</strain>
    </source>
</reference>
<dbReference type="GO" id="GO:0008033">
    <property type="term" value="P:tRNA processing"/>
    <property type="evidence" value="ECO:0007669"/>
    <property type="project" value="UniProtKB-KW"/>
</dbReference>
<dbReference type="GO" id="GO:0005634">
    <property type="term" value="C:nucleus"/>
    <property type="evidence" value="ECO:0007669"/>
    <property type="project" value="TreeGrafter"/>
</dbReference>
<dbReference type="EMBL" id="LXFE01000598">
    <property type="protein sequence ID" value="OLL24834.1"/>
    <property type="molecule type" value="Genomic_DNA"/>
</dbReference>
<evidence type="ECO:0000256" key="1">
    <source>
        <dbReference type="ARBA" id="ARBA00022694"/>
    </source>
</evidence>
<dbReference type="GO" id="GO:0005737">
    <property type="term" value="C:cytoplasm"/>
    <property type="evidence" value="ECO:0007669"/>
    <property type="project" value="TreeGrafter"/>
</dbReference>
<dbReference type="SUPFAM" id="SSF53927">
    <property type="entry name" value="Cytidine deaminase-like"/>
    <property type="match status" value="1"/>
</dbReference>
<comment type="caution">
    <text evidence="4">The sequence shown here is derived from an EMBL/GenBank/DDBJ whole genome shotgun (WGS) entry which is preliminary data.</text>
</comment>
<organism evidence="4 5">
    <name type="scientific">Neolecta irregularis (strain DAH-3)</name>
    <dbReference type="NCBI Taxonomy" id="1198029"/>
    <lineage>
        <taxon>Eukaryota</taxon>
        <taxon>Fungi</taxon>
        <taxon>Dikarya</taxon>
        <taxon>Ascomycota</taxon>
        <taxon>Taphrinomycotina</taxon>
        <taxon>Neolectales</taxon>
        <taxon>Neolectaceae</taxon>
        <taxon>Neolecta</taxon>
    </lineage>
</organism>
<evidence type="ECO:0000313" key="4">
    <source>
        <dbReference type="EMBL" id="OLL24834.1"/>
    </source>
</evidence>
<keyword evidence="5" id="KW-1185">Reference proteome</keyword>
<proteinExistence type="inferred from homology"/>
<dbReference type="Proteomes" id="UP000186594">
    <property type="component" value="Unassembled WGS sequence"/>
</dbReference>
<evidence type="ECO:0000259" key="3">
    <source>
        <dbReference type="PROSITE" id="PS51747"/>
    </source>
</evidence>
<comment type="similarity">
    <text evidence="2">Belongs to the cytidine and deoxycytidylate deaminase family. ADAT3 subfamily.</text>
</comment>
<evidence type="ECO:0000256" key="2">
    <source>
        <dbReference type="ARBA" id="ARBA00038160"/>
    </source>
</evidence>
<keyword evidence="1" id="KW-0819">tRNA processing</keyword>
<dbReference type="InterPro" id="IPR016193">
    <property type="entry name" value="Cytidine_deaminase-like"/>
</dbReference>
<dbReference type="InterPro" id="IPR002125">
    <property type="entry name" value="CMP_dCMP_dom"/>
</dbReference>
<accession>A0A1U7LQB4</accession>
<dbReference type="Pfam" id="PF00383">
    <property type="entry name" value="dCMP_cyt_deam_1"/>
    <property type="match status" value="1"/>
</dbReference>
<dbReference type="PROSITE" id="PS51747">
    <property type="entry name" value="CYT_DCMP_DEAMINASES_2"/>
    <property type="match status" value="1"/>
</dbReference>
<protein>
    <submittedName>
        <fullName evidence="4">tRNA-specific adenosine deaminase subunit tad3</fullName>
    </submittedName>
</protein>
<name>A0A1U7LQB4_NEOID</name>
<dbReference type="AlphaFoldDB" id="A0A1U7LQB4"/>
<dbReference type="PANTHER" id="PTHR11079">
    <property type="entry name" value="CYTOSINE DEAMINASE FAMILY MEMBER"/>
    <property type="match status" value="1"/>
</dbReference>
<sequence length="256" mass="29046">MSPPNPFAHPVSAIPVYIATVPRLATKALLAQVTRIKISHDLSHLKRFRATATVDDELDMLLCPVDALNKHDLEQLISFPVREEFVPRDPAYVDSQYLAASLLWPLKNPPRIVEIKDIQYIKHYIQKLSVTCKTTLIVDPKSQELISSSIDSRDEHPLHHSIMNAISAVAETERIRRGGNHNQPFKPGNNYLCSGLDVFTTFEPCVMCSMALVHSRISRLFYLRSQAEGGIESAYYIHGRRELNHKFMSFRWVGGI</sequence>
<dbReference type="STRING" id="1198029.A0A1U7LQB4"/>
<dbReference type="CDD" id="cd01285">
    <property type="entry name" value="nucleoside_deaminase"/>
    <property type="match status" value="1"/>
</dbReference>
<dbReference type="PANTHER" id="PTHR11079:SF156">
    <property type="entry name" value="INACTIVE TRNA-SPECIFIC ADENOSINE DEAMINASE-LIKE PROTEIN 3-RELATED"/>
    <property type="match status" value="1"/>
</dbReference>